<comment type="caution">
    <text evidence="8">The sequence shown here is derived from an EMBL/GenBank/DDBJ whole genome shotgun (WGS) entry which is preliminary data.</text>
</comment>
<accession>A0ABR1TT36</accession>
<feature type="domain" description="Nudix hydrolase" evidence="7">
    <location>
        <begin position="29"/>
        <end position="206"/>
    </location>
</feature>
<evidence type="ECO:0000256" key="1">
    <source>
        <dbReference type="ARBA" id="ARBA00001936"/>
    </source>
</evidence>
<dbReference type="Proteomes" id="UP001480595">
    <property type="component" value="Unassembled WGS sequence"/>
</dbReference>
<protein>
    <submittedName>
        <fullName evidence="8">NUDIX hydrolase domain-like protein</fullName>
    </submittedName>
</protein>
<dbReference type="CDD" id="cd03426">
    <property type="entry name" value="NUDIX_CoAse_Nudt7"/>
    <property type="match status" value="1"/>
</dbReference>
<dbReference type="PANTHER" id="PTHR12992">
    <property type="entry name" value="NUDIX HYDROLASE"/>
    <property type="match status" value="1"/>
</dbReference>
<gene>
    <name evidence="8" type="ORF">PG994_011528</name>
</gene>
<dbReference type="RefSeq" id="XP_066712047.1">
    <property type="nucleotide sequence ID" value="XM_066862937.1"/>
</dbReference>
<keyword evidence="3" id="KW-0479">Metal-binding</keyword>
<evidence type="ECO:0000256" key="4">
    <source>
        <dbReference type="ARBA" id="ARBA00022801"/>
    </source>
</evidence>
<dbReference type="SUPFAM" id="SSF55811">
    <property type="entry name" value="Nudix"/>
    <property type="match status" value="1"/>
</dbReference>
<dbReference type="GeneID" id="92096000"/>
<keyword evidence="5" id="KW-0460">Magnesium</keyword>
<keyword evidence="6" id="KW-0464">Manganese</keyword>
<evidence type="ECO:0000313" key="9">
    <source>
        <dbReference type="Proteomes" id="UP001480595"/>
    </source>
</evidence>
<evidence type="ECO:0000256" key="6">
    <source>
        <dbReference type="ARBA" id="ARBA00023211"/>
    </source>
</evidence>
<comment type="cofactor">
    <cofactor evidence="1">
        <name>Mn(2+)</name>
        <dbReference type="ChEBI" id="CHEBI:29035"/>
    </cofactor>
</comment>
<dbReference type="EMBL" id="JAQQWL010000011">
    <property type="protein sequence ID" value="KAK8049798.1"/>
    <property type="molecule type" value="Genomic_DNA"/>
</dbReference>
<reference evidence="8 9" key="1">
    <citation type="submission" date="2023-01" db="EMBL/GenBank/DDBJ databases">
        <title>Analysis of 21 Apiospora genomes using comparative genomics revels a genus with tremendous synthesis potential of carbohydrate active enzymes and secondary metabolites.</title>
        <authorList>
            <person name="Sorensen T."/>
        </authorList>
    </citation>
    <scope>NUCLEOTIDE SEQUENCE [LARGE SCALE GENOMIC DNA]</scope>
    <source>
        <strain evidence="8 9">CBS 135458</strain>
    </source>
</reference>
<dbReference type="Gene3D" id="3.90.79.10">
    <property type="entry name" value="Nucleoside Triphosphate Pyrophosphohydrolase"/>
    <property type="match status" value="1"/>
</dbReference>
<organism evidence="8 9">
    <name type="scientific">Apiospora phragmitis</name>
    <dbReference type="NCBI Taxonomy" id="2905665"/>
    <lineage>
        <taxon>Eukaryota</taxon>
        <taxon>Fungi</taxon>
        <taxon>Dikarya</taxon>
        <taxon>Ascomycota</taxon>
        <taxon>Pezizomycotina</taxon>
        <taxon>Sordariomycetes</taxon>
        <taxon>Xylariomycetidae</taxon>
        <taxon>Amphisphaeriales</taxon>
        <taxon>Apiosporaceae</taxon>
        <taxon>Apiospora</taxon>
    </lineage>
</organism>
<dbReference type="InterPro" id="IPR045121">
    <property type="entry name" value="CoAse"/>
</dbReference>
<sequence>MLRSSKAAIARLRAYRPPPFPTWDRLPVSRRAAVLILLFADRRGDLRVVITMRAASLRNFSGTVPPPRPATDYEIVKLTTSTDTGHAAFPGGKADSIEETPYQIARREAWEEIGLPLDDAKIPKPFHIESLCQLPCSLAKTELAVRPCVAFLHAENVPGKPSLVVDESMIPQLNAKEVAAVFSGPFHNFLKQRDERPDGLNEEEEVPFPDGDWYDGRWTEWHAEPWRIHNFYVPIHNQRVTKPPTRDGGQAALADELEEDEVQRFLVWGLTGRMLVDAARIAYAEEPEFEHNDHYGDEHIIARLESRGMLPEKKRREVGLDAVKEDPKDAKM</sequence>
<dbReference type="InterPro" id="IPR015797">
    <property type="entry name" value="NUDIX_hydrolase-like_dom_sf"/>
</dbReference>
<dbReference type="Pfam" id="PF00293">
    <property type="entry name" value="NUDIX"/>
    <property type="match status" value="1"/>
</dbReference>
<evidence type="ECO:0000256" key="3">
    <source>
        <dbReference type="ARBA" id="ARBA00022723"/>
    </source>
</evidence>
<keyword evidence="4" id="KW-0378">Hydrolase</keyword>
<name>A0ABR1TT36_9PEZI</name>
<comment type="cofactor">
    <cofactor evidence="2">
        <name>Mg(2+)</name>
        <dbReference type="ChEBI" id="CHEBI:18420"/>
    </cofactor>
</comment>
<keyword evidence="9" id="KW-1185">Reference proteome</keyword>
<evidence type="ECO:0000256" key="5">
    <source>
        <dbReference type="ARBA" id="ARBA00022842"/>
    </source>
</evidence>
<proteinExistence type="predicted"/>
<dbReference type="InterPro" id="IPR000086">
    <property type="entry name" value="NUDIX_hydrolase_dom"/>
</dbReference>
<dbReference type="PANTHER" id="PTHR12992:SF24">
    <property type="entry name" value="PEROXISOMAL COENZYME A DIPHOSPHATASE NUDT7"/>
    <property type="match status" value="1"/>
</dbReference>
<evidence type="ECO:0000259" key="7">
    <source>
        <dbReference type="PROSITE" id="PS51462"/>
    </source>
</evidence>
<evidence type="ECO:0000313" key="8">
    <source>
        <dbReference type="EMBL" id="KAK8049798.1"/>
    </source>
</evidence>
<dbReference type="PROSITE" id="PS51462">
    <property type="entry name" value="NUDIX"/>
    <property type="match status" value="1"/>
</dbReference>
<evidence type="ECO:0000256" key="2">
    <source>
        <dbReference type="ARBA" id="ARBA00001946"/>
    </source>
</evidence>